<comment type="caution">
    <text evidence="1">The sequence shown here is derived from an EMBL/GenBank/DDBJ whole genome shotgun (WGS) entry which is preliminary data.</text>
</comment>
<accession>A0A9P5C9X8</accession>
<sequence length="71" mass="7598">MSMLCASRIFQARAAVPLPHPSSDWAASITKMVSSGRPGFVIGAVWRKATPGTAPVRSNIFLSLRTSVRQA</sequence>
<gene>
    <name evidence="1" type="ORF">CFAM422_008147</name>
</gene>
<proteinExistence type="predicted"/>
<name>A0A9P5C9X8_9HYPO</name>
<reference evidence="1 2" key="1">
    <citation type="submission" date="2018-06" db="EMBL/GenBank/DDBJ databases">
        <title>Genome analysis of cellulolytic fungus Trichoderma lentiforme CFAM-422.</title>
        <authorList>
            <person name="Steindorff A.S."/>
            <person name="Formighieri E.F."/>
            <person name="Midorikawa G.E.O."/>
            <person name="Tamietti M.S."/>
            <person name="Ramos E.Z."/>
            <person name="Silva A.S."/>
            <person name="Bon E.P.S."/>
            <person name="Mendes T.D."/>
            <person name="Damaso M.C.T."/>
            <person name="Favaro L.C.L."/>
        </authorList>
    </citation>
    <scope>NUCLEOTIDE SEQUENCE [LARGE SCALE GENOMIC DNA]</scope>
    <source>
        <strain evidence="1 2">CFAM-422</strain>
    </source>
</reference>
<keyword evidence="2" id="KW-1185">Reference proteome</keyword>
<dbReference type="AlphaFoldDB" id="A0A9P5C9X8"/>
<protein>
    <submittedName>
        <fullName evidence="1">Uncharacterized protein</fullName>
    </submittedName>
</protein>
<evidence type="ECO:0000313" key="2">
    <source>
        <dbReference type="Proteomes" id="UP000801864"/>
    </source>
</evidence>
<evidence type="ECO:0000313" key="1">
    <source>
        <dbReference type="EMBL" id="KAF3067964.1"/>
    </source>
</evidence>
<dbReference type="Proteomes" id="UP000801864">
    <property type="component" value="Unassembled WGS sequence"/>
</dbReference>
<organism evidence="1 2">
    <name type="scientific">Trichoderma lentiforme</name>
    <dbReference type="NCBI Taxonomy" id="1567552"/>
    <lineage>
        <taxon>Eukaryota</taxon>
        <taxon>Fungi</taxon>
        <taxon>Dikarya</taxon>
        <taxon>Ascomycota</taxon>
        <taxon>Pezizomycotina</taxon>
        <taxon>Sordariomycetes</taxon>
        <taxon>Hypocreomycetidae</taxon>
        <taxon>Hypocreales</taxon>
        <taxon>Hypocreaceae</taxon>
        <taxon>Trichoderma</taxon>
    </lineage>
</organism>
<dbReference type="EMBL" id="QLNT01000014">
    <property type="protein sequence ID" value="KAF3067964.1"/>
    <property type="molecule type" value="Genomic_DNA"/>
</dbReference>